<dbReference type="PROSITE" id="PS51819">
    <property type="entry name" value="VOC"/>
    <property type="match status" value="1"/>
</dbReference>
<gene>
    <name evidence="2" type="primary">rnhA</name>
    <name evidence="2" type="ORF">KDY119_00419</name>
</gene>
<keyword evidence="2" id="KW-0378">Hydrolase</keyword>
<name>A0A5P9Q698_9MICO</name>
<protein>
    <submittedName>
        <fullName evidence="2">Ribonuclease H</fullName>
        <ecNumber evidence="2">3.1.26.4</ecNumber>
    </submittedName>
</protein>
<dbReference type="EMBL" id="CP045529">
    <property type="protein sequence ID" value="QFU96927.1"/>
    <property type="molecule type" value="Genomic_DNA"/>
</dbReference>
<reference evidence="2 3" key="1">
    <citation type="submission" date="2019-10" db="EMBL/GenBank/DDBJ databases">
        <title>Genome sequence of Luteimicrobium xylanilyticum HY-24.</title>
        <authorList>
            <person name="Kim D.Y."/>
            <person name="Park H.-Y."/>
        </authorList>
    </citation>
    <scope>NUCLEOTIDE SEQUENCE [LARGE SCALE GENOMIC DNA]</scope>
    <source>
        <strain evidence="2 3">HY-24</strain>
    </source>
</reference>
<dbReference type="Gene3D" id="3.10.180.10">
    <property type="entry name" value="2,3-Dihydroxybiphenyl 1,2-Dioxygenase, domain 1"/>
    <property type="match status" value="1"/>
</dbReference>
<dbReference type="InterPro" id="IPR037523">
    <property type="entry name" value="VOC_core"/>
</dbReference>
<feature type="domain" description="VOC" evidence="1">
    <location>
        <begin position="13"/>
        <end position="138"/>
    </location>
</feature>
<accession>A0A5P9Q698</accession>
<evidence type="ECO:0000313" key="2">
    <source>
        <dbReference type="EMBL" id="QFU96927.1"/>
    </source>
</evidence>
<evidence type="ECO:0000313" key="3">
    <source>
        <dbReference type="Proteomes" id="UP000326702"/>
    </source>
</evidence>
<dbReference type="KEGG" id="lxl:KDY119_00419"/>
<organism evidence="2 3">
    <name type="scientific">Luteimicrobium xylanilyticum</name>
    <dbReference type="NCBI Taxonomy" id="1133546"/>
    <lineage>
        <taxon>Bacteria</taxon>
        <taxon>Bacillati</taxon>
        <taxon>Actinomycetota</taxon>
        <taxon>Actinomycetes</taxon>
        <taxon>Micrococcales</taxon>
        <taxon>Luteimicrobium</taxon>
    </lineage>
</organism>
<dbReference type="EC" id="3.1.26.4" evidence="2"/>
<dbReference type="Proteomes" id="UP000326702">
    <property type="component" value="Chromosome"/>
</dbReference>
<dbReference type="AlphaFoldDB" id="A0A5P9Q698"/>
<dbReference type="InterPro" id="IPR029068">
    <property type="entry name" value="Glyas_Bleomycin-R_OHBP_Dase"/>
</dbReference>
<dbReference type="Pfam" id="PF13669">
    <property type="entry name" value="Glyoxalase_4"/>
    <property type="match status" value="1"/>
</dbReference>
<sequence length="148" mass="16030">MTAAPGNPPAPHGLHHVELWVPVHERTLGPWGWLLGRLGYACTSTWADGSRWDLGDTYLVLESGPDVQPVPHDRVRPGVNHLAFWAGAPGDVDTLMRDAVGRGWQPLFADRYPHAGGPDHYAGYLEDGDGFEVELVAAPEVVTPRPAA</sequence>
<dbReference type="GO" id="GO:0004523">
    <property type="term" value="F:RNA-DNA hybrid ribonuclease activity"/>
    <property type="evidence" value="ECO:0007669"/>
    <property type="project" value="UniProtKB-EC"/>
</dbReference>
<dbReference type="OrthoDB" id="5296884at2"/>
<dbReference type="RefSeq" id="WP_051136935.1">
    <property type="nucleotide sequence ID" value="NZ_BAABIH010000013.1"/>
</dbReference>
<dbReference type="SUPFAM" id="SSF54593">
    <property type="entry name" value="Glyoxalase/Bleomycin resistance protein/Dihydroxybiphenyl dioxygenase"/>
    <property type="match status" value="1"/>
</dbReference>
<proteinExistence type="predicted"/>
<keyword evidence="3" id="KW-1185">Reference proteome</keyword>
<evidence type="ECO:0000259" key="1">
    <source>
        <dbReference type="PROSITE" id="PS51819"/>
    </source>
</evidence>